<dbReference type="UniPathway" id="UPA00629">
    <property type="reaction ID" value="UER00682"/>
</dbReference>
<dbReference type="AlphaFoldDB" id="U2FRQ5"/>
<accession>U2FRQ5</accession>
<dbReference type="GO" id="GO:0006053">
    <property type="term" value="P:N-acetylmannosamine catabolic process"/>
    <property type="evidence" value="ECO:0007669"/>
    <property type="project" value="TreeGrafter"/>
</dbReference>
<protein>
    <recommendedName>
        <fullName evidence="7">Putative N-acetylmannosamine-6-phosphate 2-epimerase</fullName>
        <ecNumber evidence="7">5.1.3.9</ecNumber>
    </recommendedName>
    <alternativeName>
        <fullName evidence="7">ManNAc-6-P epimerase</fullName>
    </alternativeName>
</protein>
<dbReference type="InterPro" id="IPR011060">
    <property type="entry name" value="RibuloseP-bd_barrel"/>
</dbReference>
<dbReference type="Gene3D" id="3.20.20.70">
    <property type="entry name" value="Aldolase class I"/>
    <property type="match status" value="1"/>
</dbReference>
<reference evidence="8 9" key="2">
    <citation type="journal article" date="2013" name="PLoS ONE">
        <title>INDIGO - INtegrated Data Warehouse of MIcrobial GenOmes with Examples from the Red Sea Extremophiles.</title>
        <authorList>
            <person name="Alam I."/>
            <person name="Antunes A."/>
            <person name="Kamau A.A."/>
            <person name="Ba Alawi W."/>
            <person name="Kalkatawi M."/>
            <person name="Stingl U."/>
            <person name="Bajic V.B."/>
        </authorList>
    </citation>
    <scope>NUCLEOTIDE SEQUENCE [LARGE SCALE GENOMIC DNA]</scope>
    <source>
        <strain evidence="8 9">SSD-17B</strain>
    </source>
</reference>
<dbReference type="Proteomes" id="UP000005707">
    <property type="component" value="Unassembled WGS sequence"/>
</dbReference>
<evidence type="ECO:0000313" key="8">
    <source>
        <dbReference type="EMBL" id="ERJ13644.1"/>
    </source>
</evidence>
<comment type="function">
    <text evidence="2 7">Converts N-acetylmannosamine-6-phosphate (ManNAc-6-P) to N-acetylglucosamine-6-phosphate (GlcNAc-6-P).</text>
</comment>
<evidence type="ECO:0000256" key="2">
    <source>
        <dbReference type="ARBA" id="ARBA00002147"/>
    </source>
</evidence>
<reference evidence="8 9" key="1">
    <citation type="journal article" date="2011" name="J. Bacteriol.">
        <title>Genome sequence of Haloplasma contractile, an unusual contractile bacterium from a deep-sea anoxic brine lake.</title>
        <authorList>
            <person name="Antunes A."/>
            <person name="Alam I."/>
            <person name="El Dorry H."/>
            <person name="Siam R."/>
            <person name="Robertson A."/>
            <person name="Bajic V.B."/>
            <person name="Stingl U."/>
        </authorList>
    </citation>
    <scope>NUCLEOTIDE SEQUENCE [LARGE SCALE GENOMIC DNA]</scope>
    <source>
        <strain evidence="8 9">SSD-17B</strain>
    </source>
</reference>
<dbReference type="InterPro" id="IPR007260">
    <property type="entry name" value="NanE"/>
</dbReference>
<dbReference type="GO" id="GO:0047465">
    <property type="term" value="F:N-acylglucosamine-6-phosphate 2-epimerase activity"/>
    <property type="evidence" value="ECO:0007669"/>
    <property type="project" value="UniProtKB-EC"/>
</dbReference>
<dbReference type="GO" id="GO:0005975">
    <property type="term" value="P:carbohydrate metabolic process"/>
    <property type="evidence" value="ECO:0007669"/>
    <property type="project" value="UniProtKB-UniRule"/>
</dbReference>
<dbReference type="RefSeq" id="WP_008826251.1">
    <property type="nucleotide sequence ID" value="NZ_AFNU02000001.1"/>
</dbReference>
<keyword evidence="9" id="KW-1185">Reference proteome</keyword>
<evidence type="ECO:0000256" key="3">
    <source>
        <dbReference type="ARBA" id="ARBA00005081"/>
    </source>
</evidence>
<dbReference type="Pfam" id="PF04131">
    <property type="entry name" value="NanE"/>
    <property type="match status" value="1"/>
</dbReference>
<organism evidence="8 9">
    <name type="scientific">Haloplasma contractile SSD-17B</name>
    <dbReference type="NCBI Taxonomy" id="1033810"/>
    <lineage>
        <taxon>Bacteria</taxon>
        <taxon>Bacillati</taxon>
        <taxon>Mycoplasmatota</taxon>
        <taxon>Mollicutes</taxon>
        <taxon>Haloplasmatales</taxon>
        <taxon>Haloplasmataceae</taxon>
        <taxon>Haloplasma</taxon>
    </lineage>
</organism>
<keyword evidence="5 7" id="KW-0413">Isomerase</keyword>
<proteinExistence type="inferred from homology"/>
<dbReference type="CDD" id="cd04729">
    <property type="entry name" value="NanE"/>
    <property type="match status" value="1"/>
</dbReference>
<evidence type="ECO:0000256" key="7">
    <source>
        <dbReference type="HAMAP-Rule" id="MF_01235"/>
    </source>
</evidence>
<keyword evidence="6 7" id="KW-0119">Carbohydrate metabolism</keyword>
<dbReference type="NCBIfam" id="NF002231">
    <property type="entry name" value="PRK01130.1"/>
    <property type="match status" value="1"/>
</dbReference>
<evidence type="ECO:0000313" key="9">
    <source>
        <dbReference type="Proteomes" id="UP000005707"/>
    </source>
</evidence>
<dbReference type="GO" id="GO:0019262">
    <property type="term" value="P:N-acetylneuraminate catabolic process"/>
    <property type="evidence" value="ECO:0007669"/>
    <property type="project" value="UniProtKB-UniRule"/>
</dbReference>
<sequence length="224" mass="24709">MKKILKQGLIVSCQALEHEPLHSSYVMSKMATAAVEGGAIAIRANGYDDVVTIKQTVNVPVIGLIKRDYEDSTIFITPTIKEVNELAKAGCDVIALDATLRKRPEDEQLDTIVNKTRELYPDIELMADIATFEEAINADHLGFDYISTTLSGYTEETKDIEIPNLNLVKQLDGKVKAKVIAEGGIWTLVHLKQALDFNAYGAVIGSAITRPQLITKRFNSVFED</sequence>
<dbReference type="OrthoDB" id="9781704at2"/>
<dbReference type="FunFam" id="3.20.20.70:FF:000035">
    <property type="entry name" value="Putative N-acetylmannosamine-6-phosphate 2-epimerase"/>
    <property type="match status" value="1"/>
</dbReference>
<dbReference type="SUPFAM" id="SSF51366">
    <property type="entry name" value="Ribulose-phoshate binding barrel"/>
    <property type="match status" value="1"/>
</dbReference>
<comment type="similarity">
    <text evidence="4 7">Belongs to the NanE family.</text>
</comment>
<evidence type="ECO:0000256" key="1">
    <source>
        <dbReference type="ARBA" id="ARBA00000056"/>
    </source>
</evidence>
<dbReference type="STRING" id="1033810.HLPCO_000310"/>
<dbReference type="HAMAP" id="MF_01235">
    <property type="entry name" value="ManNAc6P_epimer"/>
    <property type="match status" value="1"/>
</dbReference>
<dbReference type="PANTHER" id="PTHR36204">
    <property type="entry name" value="N-ACETYLMANNOSAMINE-6-PHOSPHATE 2-EPIMERASE-RELATED"/>
    <property type="match status" value="1"/>
</dbReference>
<dbReference type="InterPro" id="IPR013785">
    <property type="entry name" value="Aldolase_TIM"/>
</dbReference>
<dbReference type="InParanoid" id="U2FRQ5"/>
<dbReference type="PANTHER" id="PTHR36204:SF1">
    <property type="entry name" value="N-ACETYLMANNOSAMINE-6-PHOSPHATE 2-EPIMERASE-RELATED"/>
    <property type="match status" value="1"/>
</dbReference>
<dbReference type="eggNOG" id="COG3010">
    <property type="taxonomic scope" value="Bacteria"/>
</dbReference>
<evidence type="ECO:0000256" key="5">
    <source>
        <dbReference type="ARBA" id="ARBA00023235"/>
    </source>
</evidence>
<comment type="caution">
    <text evidence="8">The sequence shown here is derived from an EMBL/GenBank/DDBJ whole genome shotgun (WGS) entry which is preliminary data.</text>
</comment>
<evidence type="ECO:0000256" key="6">
    <source>
        <dbReference type="ARBA" id="ARBA00023277"/>
    </source>
</evidence>
<dbReference type="EMBL" id="AFNU02000001">
    <property type="protein sequence ID" value="ERJ13644.1"/>
    <property type="molecule type" value="Genomic_DNA"/>
</dbReference>
<dbReference type="EC" id="5.1.3.9" evidence="7"/>
<comment type="pathway">
    <text evidence="3 7">Amino-sugar metabolism; N-acetylneuraminate degradation; D-fructose 6-phosphate from N-acetylneuraminate: step 3/5.</text>
</comment>
<evidence type="ECO:0000256" key="4">
    <source>
        <dbReference type="ARBA" id="ARBA00007439"/>
    </source>
</evidence>
<gene>
    <name evidence="7 8" type="primary">nanE</name>
    <name evidence="8" type="ORF">HLPCO_000310</name>
</gene>
<name>U2FRQ5_9MOLU</name>
<dbReference type="GO" id="GO:0005829">
    <property type="term" value="C:cytosol"/>
    <property type="evidence" value="ECO:0007669"/>
    <property type="project" value="TreeGrafter"/>
</dbReference>
<comment type="catalytic activity">
    <reaction evidence="1 7">
        <text>an N-acyl-D-glucosamine 6-phosphate = an N-acyl-D-mannosamine 6-phosphate</text>
        <dbReference type="Rhea" id="RHEA:23932"/>
        <dbReference type="ChEBI" id="CHEBI:57599"/>
        <dbReference type="ChEBI" id="CHEBI:57666"/>
        <dbReference type="EC" id="5.1.3.9"/>
    </reaction>
</comment>